<dbReference type="VEuPathDB" id="FungiDB:F503_08630"/>
<dbReference type="OrthoDB" id="2018619at2759"/>
<dbReference type="eggNOG" id="KOG2466">
    <property type="taxonomic scope" value="Eukaryota"/>
</dbReference>
<evidence type="ECO:0000256" key="3">
    <source>
        <dbReference type="ARBA" id="ARBA00022692"/>
    </source>
</evidence>
<gene>
    <name evidence="7" type="ORF">F503_08630</name>
</gene>
<keyword evidence="5 6" id="KW-0472">Membrane</keyword>
<dbReference type="OMA" id="AFRTHEW"/>
<evidence type="ECO:0000313" key="8">
    <source>
        <dbReference type="Proteomes" id="UP000016923"/>
    </source>
</evidence>
<dbReference type="PANTHER" id="PTHR30618">
    <property type="entry name" value="NCS1 FAMILY PURINE/PYRIMIDINE TRANSPORTER"/>
    <property type="match status" value="1"/>
</dbReference>
<evidence type="ECO:0000256" key="2">
    <source>
        <dbReference type="ARBA" id="ARBA00008974"/>
    </source>
</evidence>
<evidence type="ECO:0000256" key="4">
    <source>
        <dbReference type="ARBA" id="ARBA00022989"/>
    </source>
</evidence>
<evidence type="ECO:0000256" key="1">
    <source>
        <dbReference type="ARBA" id="ARBA00004141"/>
    </source>
</evidence>
<reference evidence="7 8" key="1">
    <citation type="journal article" date="2013" name="BMC Genomics">
        <title>The genome and transcriptome of the pine saprophyte Ophiostoma piceae, and a comparison with the bark beetle-associated pine pathogen Grosmannia clavigera.</title>
        <authorList>
            <person name="Haridas S."/>
            <person name="Wang Y."/>
            <person name="Lim L."/>
            <person name="Massoumi Alamouti S."/>
            <person name="Jackman S."/>
            <person name="Docking R."/>
            <person name="Robertson G."/>
            <person name="Birol I."/>
            <person name="Bohlmann J."/>
            <person name="Breuil C."/>
        </authorList>
    </citation>
    <scope>NUCLEOTIDE SEQUENCE [LARGE SCALE GENOMIC DNA]</scope>
    <source>
        <strain evidence="7 8">UAMH 11346</strain>
    </source>
</reference>
<dbReference type="Pfam" id="PF02133">
    <property type="entry name" value="Transp_cyt_pur"/>
    <property type="match status" value="1"/>
</dbReference>
<keyword evidence="8" id="KW-1185">Reference proteome</keyword>
<proteinExistence type="inferred from homology"/>
<dbReference type="GO" id="GO:0005886">
    <property type="term" value="C:plasma membrane"/>
    <property type="evidence" value="ECO:0007669"/>
    <property type="project" value="TreeGrafter"/>
</dbReference>
<feature type="transmembrane region" description="Helical" evidence="6">
    <location>
        <begin position="119"/>
        <end position="141"/>
    </location>
</feature>
<feature type="transmembrane region" description="Helical" evidence="6">
    <location>
        <begin position="185"/>
        <end position="207"/>
    </location>
</feature>
<evidence type="ECO:0000313" key="7">
    <source>
        <dbReference type="EMBL" id="EPE03016.1"/>
    </source>
</evidence>
<dbReference type="InterPro" id="IPR001248">
    <property type="entry name" value="Pur-cyt_permease"/>
</dbReference>
<keyword evidence="3 6" id="KW-0812">Transmembrane</keyword>
<accession>S3BUA0</accession>
<dbReference type="PANTHER" id="PTHR30618:SF0">
    <property type="entry name" value="PURINE-URACIL PERMEASE NCS1"/>
    <property type="match status" value="1"/>
</dbReference>
<evidence type="ECO:0000256" key="5">
    <source>
        <dbReference type="ARBA" id="ARBA00023136"/>
    </source>
</evidence>
<protein>
    <submittedName>
        <fullName evidence="7">Allantoin permease</fullName>
    </submittedName>
</protein>
<dbReference type="Gene3D" id="1.10.4160.10">
    <property type="entry name" value="Hydantoin permease"/>
    <property type="match status" value="1"/>
</dbReference>
<evidence type="ECO:0000256" key="6">
    <source>
        <dbReference type="SAM" id="Phobius"/>
    </source>
</evidence>
<dbReference type="Proteomes" id="UP000016923">
    <property type="component" value="Unassembled WGS sequence"/>
</dbReference>
<dbReference type="HOGENOM" id="CLU_021555_1_1_1"/>
<sequence>MATFLRSKAAAAKEQLRSKSSMSGWVLPKQESSWAPAGTWTNADLDIVPPSLRTWTSITILGYWMSDVVSVQSWTTGSSILAVGLTWSPHHASFPVLARSSFGYYFSRFPILVRLVTCLFWAAITNYYGIFAMMQVIRSIWPQCLDMPNQIPESIGITSQEMVAYFVFWAIETPLLLIPPYKLRWFFVIKVVMTTTTVLATVIWICVKANGSGDIWKQTATVSGADKKLADYVGIE</sequence>
<name>S3BUA0_OPHP1</name>
<dbReference type="GO" id="GO:0015205">
    <property type="term" value="F:nucleobase transmembrane transporter activity"/>
    <property type="evidence" value="ECO:0007669"/>
    <property type="project" value="TreeGrafter"/>
</dbReference>
<dbReference type="AlphaFoldDB" id="S3BUA0"/>
<dbReference type="EMBL" id="KE148171">
    <property type="protein sequence ID" value="EPE03016.1"/>
    <property type="molecule type" value="Genomic_DNA"/>
</dbReference>
<organism evidence="7 8">
    <name type="scientific">Ophiostoma piceae (strain UAMH 11346)</name>
    <name type="common">Sap stain fungus</name>
    <dbReference type="NCBI Taxonomy" id="1262450"/>
    <lineage>
        <taxon>Eukaryota</taxon>
        <taxon>Fungi</taxon>
        <taxon>Dikarya</taxon>
        <taxon>Ascomycota</taxon>
        <taxon>Pezizomycotina</taxon>
        <taxon>Sordariomycetes</taxon>
        <taxon>Sordariomycetidae</taxon>
        <taxon>Ophiostomatales</taxon>
        <taxon>Ophiostomataceae</taxon>
        <taxon>Ophiostoma</taxon>
    </lineage>
</organism>
<comment type="similarity">
    <text evidence="2">Belongs to the purine-cytosine permease (2.A.39) family.</text>
</comment>
<comment type="subcellular location">
    <subcellularLocation>
        <location evidence="1">Membrane</location>
        <topology evidence="1">Multi-pass membrane protein</topology>
    </subcellularLocation>
</comment>
<dbReference type="InterPro" id="IPR045225">
    <property type="entry name" value="Uracil/uridine/allantoin_perm"/>
</dbReference>
<dbReference type="STRING" id="1262450.S3BUA0"/>
<keyword evidence="4 6" id="KW-1133">Transmembrane helix</keyword>